<evidence type="ECO:0000259" key="3">
    <source>
        <dbReference type="PROSITE" id="PS51186"/>
    </source>
</evidence>
<keyword evidence="1" id="KW-0808">Transferase</keyword>
<reference evidence="4" key="1">
    <citation type="submission" date="2023-02" db="EMBL/GenBank/DDBJ databases">
        <title>Tahibacter soli sp. nov. isolated from soil.</title>
        <authorList>
            <person name="Baek J.H."/>
            <person name="Lee J.K."/>
            <person name="Choi D.G."/>
            <person name="Jeon C.O."/>
        </authorList>
    </citation>
    <scope>NUCLEOTIDE SEQUENCE</scope>
    <source>
        <strain evidence="4">BL</strain>
    </source>
</reference>
<dbReference type="GO" id="GO:0016747">
    <property type="term" value="F:acyltransferase activity, transferring groups other than amino-acyl groups"/>
    <property type="evidence" value="ECO:0007669"/>
    <property type="project" value="InterPro"/>
</dbReference>
<dbReference type="AlphaFoldDB" id="A0A9X3YM68"/>
<protein>
    <submittedName>
        <fullName evidence="4">GNAT family N-acetyltransferase</fullName>
    </submittedName>
</protein>
<sequence>MAATLRRIAAHDRAAWDTLWDGYCAFYRSPLETRISDLTFARLCDGADMLGFVAEEDGVLVGFAHILFHASTWSEHGYCYLEDMYVAPERRGSGIARALIERVYAEADARGAERVYWHTQEYNAPARSLYDTLARRTSFVVYRR</sequence>
<dbReference type="Pfam" id="PF00583">
    <property type="entry name" value="Acetyltransf_1"/>
    <property type="match status" value="1"/>
</dbReference>
<dbReference type="PANTHER" id="PTHR43877">
    <property type="entry name" value="AMINOALKYLPHOSPHONATE N-ACETYLTRANSFERASE-RELATED-RELATED"/>
    <property type="match status" value="1"/>
</dbReference>
<keyword evidence="5" id="KW-1185">Reference proteome</keyword>
<dbReference type="InterPro" id="IPR016181">
    <property type="entry name" value="Acyl_CoA_acyltransferase"/>
</dbReference>
<comment type="caution">
    <text evidence="4">The sequence shown here is derived from an EMBL/GenBank/DDBJ whole genome shotgun (WGS) entry which is preliminary data.</text>
</comment>
<keyword evidence="2" id="KW-0012">Acyltransferase</keyword>
<dbReference type="SUPFAM" id="SSF55729">
    <property type="entry name" value="Acyl-CoA N-acyltransferases (Nat)"/>
    <property type="match status" value="1"/>
</dbReference>
<evidence type="ECO:0000256" key="1">
    <source>
        <dbReference type="ARBA" id="ARBA00022679"/>
    </source>
</evidence>
<evidence type="ECO:0000313" key="4">
    <source>
        <dbReference type="EMBL" id="MDC8014874.1"/>
    </source>
</evidence>
<evidence type="ECO:0000313" key="5">
    <source>
        <dbReference type="Proteomes" id="UP001139971"/>
    </source>
</evidence>
<dbReference type="Gene3D" id="3.40.630.30">
    <property type="match status" value="1"/>
</dbReference>
<evidence type="ECO:0000256" key="2">
    <source>
        <dbReference type="ARBA" id="ARBA00023315"/>
    </source>
</evidence>
<dbReference type="EMBL" id="JAOVZO020000019">
    <property type="protein sequence ID" value="MDC8014874.1"/>
    <property type="molecule type" value="Genomic_DNA"/>
</dbReference>
<dbReference type="RefSeq" id="WP_263540886.1">
    <property type="nucleotide sequence ID" value="NZ_JAOVZO020000019.1"/>
</dbReference>
<gene>
    <name evidence="4" type="ORF">OD750_020195</name>
</gene>
<name>A0A9X3YM68_9GAMM</name>
<organism evidence="4 5">
    <name type="scientific">Tahibacter soli</name>
    <dbReference type="NCBI Taxonomy" id="2983605"/>
    <lineage>
        <taxon>Bacteria</taxon>
        <taxon>Pseudomonadati</taxon>
        <taxon>Pseudomonadota</taxon>
        <taxon>Gammaproteobacteria</taxon>
        <taxon>Lysobacterales</taxon>
        <taxon>Rhodanobacteraceae</taxon>
        <taxon>Tahibacter</taxon>
    </lineage>
</organism>
<accession>A0A9X3YM68</accession>
<proteinExistence type="predicted"/>
<dbReference type="InterPro" id="IPR050832">
    <property type="entry name" value="Bact_Acetyltransf"/>
</dbReference>
<dbReference type="InterPro" id="IPR000182">
    <property type="entry name" value="GNAT_dom"/>
</dbReference>
<dbReference type="PANTHER" id="PTHR43877:SF2">
    <property type="entry name" value="AMINOALKYLPHOSPHONATE N-ACETYLTRANSFERASE-RELATED"/>
    <property type="match status" value="1"/>
</dbReference>
<feature type="domain" description="N-acetyltransferase" evidence="3">
    <location>
        <begin position="3"/>
        <end position="144"/>
    </location>
</feature>
<dbReference type="Proteomes" id="UP001139971">
    <property type="component" value="Unassembled WGS sequence"/>
</dbReference>
<dbReference type="PROSITE" id="PS51186">
    <property type="entry name" value="GNAT"/>
    <property type="match status" value="1"/>
</dbReference>
<dbReference type="CDD" id="cd04301">
    <property type="entry name" value="NAT_SF"/>
    <property type="match status" value="1"/>
</dbReference>